<dbReference type="InterPro" id="IPR003156">
    <property type="entry name" value="DHHA1_dom"/>
</dbReference>
<feature type="domain" description="DHHA1" evidence="2">
    <location>
        <begin position="233"/>
        <end position="312"/>
    </location>
</feature>
<dbReference type="Proteomes" id="UP000824179">
    <property type="component" value="Unassembled WGS sequence"/>
</dbReference>
<dbReference type="Gene3D" id="3.90.1640.10">
    <property type="entry name" value="inorganic pyrophosphatase (n-terminal core)"/>
    <property type="match status" value="1"/>
</dbReference>
<accession>A0A9D1AFV9</accession>
<name>A0A9D1AFV9_9FIRM</name>
<evidence type="ECO:0000313" key="4">
    <source>
        <dbReference type="Proteomes" id="UP000824179"/>
    </source>
</evidence>
<dbReference type="EMBL" id="DVHB01000042">
    <property type="protein sequence ID" value="HIR39158.1"/>
    <property type="molecule type" value="Genomic_DNA"/>
</dbReference>
<dbReference type="InterPro" id="IPR001667">
    <property type="entry name" value="DDH_dom"/>
</dbReference>
<dbReference type="SUPFAM" id="SSF64182">
    <property type="entry name" value="DHH phosphoesterases"/>
    <property type="match status" value="1"/>
</dbReference>
<evidence type="ECO:0000313" key="3">
    <source>
        <dbReference type="EMBL" id="HIR39158.1"/>
    </source>
</evidence>
<feature type="domain" description="DDH" evidence="1">
    <location>
        <begin position="21"/>
        <end position="158"/>
    </location>
</feature>
<dbReference type="Pfam" id="PF02272">
    <property type="entry name" value="DHHA1"/>
    <property type="match status" value="1"/>
</dbReference>
<dbReference type="InterPro" id="IPR051319">
    <property type="entry name" value="Oligoribo/pAp-PDE_c-di-AMP_PDE"/>
</dbReference>
<protein>
    <submittedName>
        <fullName evidence="3">Bifunctional oligoribonuclease/PAP phosphatase NrnA</fullName>
    </submittedName>
</protein>
<proteinExistence type="predicted"/>
<evidence type="ECO:0000259" key="1">
    <source>
        <dbReference type="Pfam" id="PF01368"/>
    </source>
</evidence>
<comment type="caution">
    <text evidence="3">The sequence shown here is derived from an EMBL/GenBank/DDBJ whole genome shotgun (WGS) entry which is preliminary data.</text>
</comment>
<dbReference type="Gene3D" id="3.10.310.30">
    <property type="match status" value="1"/>
</dbReference>
<gene>
    <name evidence="3" type="ORF">IAB90_02135</name>
</gene>
<sequence length="320" mass="34614">MTTDNSVAAVAARIKKANKAAIFCHARPDGDALGSGLSLCLAMRAAGKTAEFVCEDAPPEKFFFIPEMREVKTSLPQDDYDLYIAVDCADVARMGEFGHAFSCFRGDTVCVDHHISNKGFAKLNCVRVCSATCEIMPEVLSAAGFEITAPMSNALMLGLITDSGTFTHSDVTAHTFNVAAELRSAGADVNKINYEMFSRQKKARALLFSRALSNLRFALDDRLAFILVTQSALDETGANRSMTEGFVDFPLSVDGVEVAIALLEMKRGQYKASLRSKRVDVNAVAATFGGGGHVLASGCMLFGEYEEVIDRLTYAVFQHL</sequence>
<reference evidence="3" key="2">
    <citation type="journal article" date="2021" name="PeerJ">
        <title>Extensive microbial diversity within the chicken gut microbiome revealed by metagenomics and culture.</title>
        <authorList>
            <person name="Gilroy R."/>
            <person name="Ravi A."/>
            <person name="Getino M."/>
            <person name="Pursley I."/>
            <person name="Horton D.L."/>
            <person name="Alikhan N.F."/>
            <person name="Baker D."/>
            <person name="Gharbi K."/>
            <person name="Hall N."/>
            <person name="Watson M."/>
            <person name="Adriaenssens E.M."/>
            <person name="Foster-Nyarko E."/>
            <person name="Jarju S."/>
            <person name="Secka A."/>
            <person name="Antonio M."/>
            <person name="Oren A."/>
            <person name="Chaudhuri R.R."/>
            <person name="La Ragione R."/>
            <person name="Hildebrand F."/>
            <person name="Pallen M.J."/>
        </authorList>
    </citation>
    <scope>NUCLEOTIDE SEQUENCE</scope>
    <source>
        <strain evidence="3">ChiW25-3613</strain>
    </source>
</reference>
<dbReference type="PANTHER" id="PTHR47618">
    <property type="entry name" value="BIFUNCTIONAL OLIGORIBONUCLEASE AND PAP PHOSPHATASE NRNA"/>
    <property type="match status" value="1"/>
</dbReference>
<dbReference type="Pfam" id="PF01368">
    <property type="entry name" value="DHH"/>
    <property type="match status" value="1"/>
</dbReference>
<dbReference type="AlphaFoldDB" id="A0A9D1AFV9"/>
<evidence type="ECO:0000259" key="2">
    <source>
        <dbReference type="Pfam" id="PF02272"/>
    </source>
</evidence>
<organism evidence="3 4">
    <name type="scientific">Candidatus Coproplasma stercoripullorum</name>
    <dbReference type="NCBI Taxonomy" id="2840751"/>
    <lineage>
        <taxon>Bacteria</taxon>
        <taxon>Bacillati</taxon>
        <taxon>Bacillota</taxon>
        <taxon>Clostridia</taxon>
        <taxon>Eubacteriales</taxon>
        <taxon>Candidatus Coproplasma</taxon>
    </lineage>
</organism>
<reference evidence="3" key="1">
    <citation type="submission" date="2020-10" db="EMBL/GenBank/DDBJ databases">
        <authorList>
            <person name="Gilroy R."/>
        </authorList>
    </citation>
    <scope>NUCLEOTIDE SEQUENCE</scope>
    <source>
        <strain evidence="3">ChiW25-3613</strain>
    </source>
</reference>
<dbReference type="PANTHER" id="PTHR47618:SF1">
    <property type="entry name" value="BIFUNCTIONAL OLIGORIBONUCLEASE AND PAP PHOSPHATASE NRNA"/>
    <property type="match status" value="1"/>
</dbReference>
<dbReference type="GO" id="GO:0003676">
    <property type="term" value="F:nucleic acid binding"/>
    <property type="evidence" value="ECO:0007669"/>
    <property type="project" value="InterPro"/>
</dbReference>
<dbReference type="InterPro" id="IPR038763">
    <property type="entry name" value="DHH_sf"/>
</dbReference>